<reference evidence="2 4" key="2">
    <citation type="submission" date="2019-08" db="EMBL/GenBank/DDBJ databases">
        <title>Bacillus genomes from the desert of Cuatro Cienegas, Coahuila.</title>
        <authorList>
            <person name="Olmedo-Alvarez G."/>
        </authorList>
    </citation>
    <scope>NUCLEOTIDE SEQUENCE [LARGE SCALE GENOMIC DNA]</scope>
    <source>
        <strain evidence="2 4">CH88_3T</strain>
    </source>
</reference>
<reference evidence="1 3" key="1">
    <citation type="submission" date="2017-04" db="EMBL/GenBank/DDBJ databases">
        <title>Complete Genome Sequence of the Bacillus horikoshii 20a strain from Cuatro Cienegas, Coahuila, Mexico.</title>
        <authorList>
            <person name="Zarza E."/>
            <person name="Alcaraz L.D."/>
            <person name="Aguilar-Salinas B."/>
            <person name="Islas A."/>
            <person name="Olmedo-Alvarez G."/>
        </authorList>
    </citation>
    <scope>NUCLEOTIDE SEQUENCE [LARGE SCALE GENOMIC DNA]</scope>
    <source>
        <strain evidence="1 3">20a</strain>
    </source>
</reference>
<dbReference type="EMBL" id="VTEU01000001">
    <property type="protein sequence ID" value="TYS61280.1"/>
    <property type="molecule type" value="Genomic_DNA"/>
</dbReference>
<dbReference type="RefSeq" id="WP_088017824.1">
    <property type="nucleotide sequence ID" value="NZ_CP020880.1"/>
</dbReference>
<proteinExistence type="predicted"/>
<name>A0A1Y0CLG8_9BACI</name>
<accession>A0A1Y0CLG8</accession>
<protein>
    <recommendedName>
        <fullName evidence="5">DUF3619 family protein</fullName>
    </recommendedName>
</protein>
<organism evidence="2 4">
    <name type="scientific">Sutcliffiella horikoshii</name>
    <dbReference type="NCBI Taxonomy" id="79883"/>
    <lineage>
        <taxon>Bacteria</taxon>
        <taxon>Bacillati</taxon>
        <taxon>Bacillota</taxon>
        <taxon>Bacilli</taxon>
        <taxon>Bacillales</taxon>
        <taxon>Bacillaceae</taxon>
        <taxon>Sutcliffiella</taxon>
    </lineage>
</organism>
<evidence type="ECO:0000313" key="2">
    <source>
        <dbReference type="EMBL" id="TYS61280.1"/>
    </source>
</evidence>
<dbReference type="Proteomes" id="UP000195573">
    <property type="component" value="Chromosome"/>
</dbReference>
<dbReference type="KEGG" id="bhk:B4U37_08200"/>
<gene>
    <name evidence="1" type="ORF">B4U37_08200</name>
    <name evidence="2" type="ORF">FZC74_03120</name>
</gene>
<dbReference type="EMBL" id="CP020880">
    <property type="protein sequence ID" value="ART76012.1"/>
    <property type="molecule type" value="Genomic_DNA"/>
</dbReference>
<keyword evidence="3" id="KW-1185">Reference proteome</keyword>
<evidence type="ECO:0000313" key="1">
    <source>
        <dbReference type="EMBL" id="ART76012.1"/>
    </source>
</evidence>
<dbReference type="AlphaFoldDB" id="A0A1Y0CLG8"/>
<evidence type="ECO:0000313" key="4">
    <source>
        <dbReference type="Proteomes" id="UP000323393"/>
    </source>
</evidence>
<evidence type="ECO:0000313" key="3">
    <source>
        <dbReference type="Proteomes" id="UP000195573"/>
    </source>
</evidence>
<sequence length="112" mass="13033">MQHKEKLAVKERLDHELKDFHFTGSEKVIQKSHPKSFADKISSFWNKEIELPVLPIVVAATLIFSTISLKDDLNSEVTTTQAEREIIQIAGYTYWKDDYERAVKEHENKSEN</sequence>
<evidence type="ECO:0008006" key="5">
    <source>
        <dbReference type="Google" id="ProtNLM"/>
    </source>
</evidence>
<dbReference type="GeneID" id="96738405"/>
<dbReference type="Proteomes" id="UP000323393">
    <property type="component" value="Unassembled WGS sequence"/>
</dbReference>